<comment type="caution">
    <text evidence="1">The sequence shown here is derived from an EMBL/GenBank/DDBJ whole genome shotgun (WGS) entry which is preliminary data.</text>
</comment>
<gene>
    <name evidence="1" type="ORF">RRG08_063451</name>
</gene>
<evidence type="ECO:0000313" key="1">
    <source>
        <dbReference type="EMBL" id="KAK3783790.1"/>
    </source>
</evidence>
<name>A0AAE1AA56_9GAST</name>
<dbReference type="Proteomes" id="UP001283361">
    <property type="component" value="Unassembled WGS sequence"/>
</dbReference>
<organism evidence="1 2">
    <name type="scientific">Elysia crispata</name>
    <name type="common">lettuce slug</name>
    <dbReference type="NCBI Taxonomy" id="231223"/>
    <lineage>
        <taxon>Eukaryota</taxon>
        <taxon>Metazoa</taxon>
        <taxon>Spiralia</taxon>
        <taxon>Lophotrochozoa</taxon>
        <taxon>Mollusca</taxon>
        <taxon>Gastropoda</taxon>
        <taxon>Heterobranchia</taxon>
        <taxon>Euthyneura</taxon>
        <taxon>Panpulmonata</taxon>
        <taxon>Sacoglossa</taxon>
        <taxon>Placobranchoidea</taxon>
        <taxon>Plakobranchidae</taxon>
        <taxon>Elysia</taxon>
    </lineage>
</organism>
<reference evidence="1" key="1">
    <citation type="journal article" date="2023" name="G3 (Bethesda)">
        <title>A reference genome for the long-term kleptoplast-retaining sea slug Elysia crispata morphotype clarki.</title>
        <authorList>
            <person name="Eastman K.E."/>
            <person name="Pendleton A.L."/>
            <person name="Shaikh M.A."/>
            <person name="Suttiyut T."/>
            <person name="Ogas R."/>
            <person name="Tomko P."/>
            <person name="Gavelis G."/>
            <person name="Widhalm J.R."/>
            <person name="Wisecaver J.H."/>
        </authorList>
    </citation>
    <scope>NUCLEOTIDE SEQUENCE</scope>
    <source>
        <strain evidence="1">ECLA1</strain>
    </source>
</reference>
<dbReference type="EMBL" id="JAWDGP010002355">
    <property type="protein sequence ID" value="KAK3783790.1"/>
    <property type="molecule type" value="Genomic_DNA"/>
</dbReference>
<sequence>MICSCRIFPGVNPILPQRQGMWRCPVLRKSGLYRDTRHPIPDTRYSMPRLVAKLNNYSQQLFLPVALQVSDRGVHLVLYSKRRQLHPWYWAYSEFRGYLATARESATKTSWNLKLGTESIPPGRSGNPCWTAGKLRRLFISHVQLVTRVMLKLDTATLIACAPRLLDVCTLSLSHIHLSGLQPVTRSRALPLSILVSRQPCDPASL</sequence>
<protein>
    <submittedName>
        <fullName evidence="1">Uncharacterized protein</fullName>
    </submittedName>
</protein>
<dbReference type="AlphaFoldDB" id="A0AAE1AA56"/>
<proteinExistence type="predicted"/>
<keyword evidence="2" id="KW-1185">Reference proteome</keyword>
<accession>A0AAE1AA56</accession>
<evidence type="ECO:0000313" key="2">
    <source>
        <dbReference type="Proteomes" id="UP001283361"/>
    </source>
</evidence>